<sequence>THTVEHRSGEQRQSHTKRYLDSSTSAFANSIWHSSTRRVNHRNQPNKAEFFYWKYGYLAVQLCHVHVGTTQISPKKEILSRSVLKCPITENYIARTEHSPTYLIHC</sequence>
<name>A0A8C8VL77_9SAUR</name>
<dbReference type="Ensembl" id="ENSPCET00000016814.1">
    <property type="protein sequence ID" value="ENSPCEP00000016243.1"/>
    <property type="gene ID" value="ENSPCEG00000012770.1"/>
</dbReference>
<protein>
    <submittedName>
        <fullName evidence="1">Uncharacterized protein</fullName>
    </submittedName>
</protein>
<accession>A0A8C8VL77</accession>
<organism evidence="1 2">
    <name type="scientific">Pelusios castaneus</name>
    <name type="common">West African mud turtle</name>
    <dbReference type="NCBI Taxonomy" id="367368"/>
    <lineage>
        <taxon>Eukaryota</taxon>
        <taxon>Metazoa</taxon>
        <taxon>Chordata</taxon>
        <taxon>Craniata</taxon>
        <taxon>Vertebrata</taxon>
        <taxon>Euteleostomi</taxon>
        <taxon>Archelosauria</taxon>
        <taxon>Testudinata</taxon>
        <taxon>Testudines</taxon>
        <taxon>Pleurodira</taxon>
        <taxon>Pelomedusidae</taxon>
        <taxon>Pelusios</taxon>
    </lineage>
</organism>
<keyword evidence="2" id="KW-1185">Reference proteome</keyword>
<proteinExistence type="predicted"/>
<reference evidence="1" key="2">
    <citation type="submission" date="2025-09" db="UniProtKB">
        <authorList>
            <consortium name="Ensembl"/>
        </authorList>
    </citation>
    <scope>IDENTIFICATION</scope>
</reference>
<evidence type="ECO:0000313" key="2">
    <source>
        <dbReference type="Proteomes" id="UP000694393"/>
    </source>
</evidence>
<evidence type="ECO:0000313" key="1">
    <source>
        <dbReference type="Ensembl" id="ENSPCEP00000016243.1"/>
    </source>
</evidence>
<reference evidence="1" key="1">
    <citation type="submission" date="2025-08" db="UniProtKB">
        <authorList>
            <consortium name="Ensembl"/>
        </authorList>
    </citation>
    <scope>IDENTIFICATION</scope>
</reference>
<dbReference type="Proteomes" id="UP000694393">
    <property type="component" value="Unplaced"/>
</dbReference>
<dbReference type="AlphaFoldDB" id="A0A8C8VL77"/>